<evidence type="ECO:0000256" key="1">
    <source>
        <dbReference type="SAM" id="SignalP"/>
    </source>
</evidence>
<dbReference type="Proteomes" id="UP001168528">
    <property type="component" value="Unassembled WGS sequence"/>
</dbReference>
<keyword evidence="3" id="KW-1185">Reference proteome</keyword>
<comment type="caution">
    <text evidence="2">The sequence shown here is derived from an EMBL/GenBank/DDBJ whole genome shotgun (WGS) entry which is preliminary data.</text>
</comment>
<feature type="signal peptide" evidence="1">
    <location>
        <begin position="1"/>
        <end position="21"/>
    </location>
</feature>
<name>A0ABT8QZP7_9BACT</name>
<dbReference type="RefSeq" id="WP_302036111.1">
    <property type="nucleotide sequence ID" value="NZ_JAUKPO010000001.1"/>
</dbReference>
<dbReference type="InterPro" id="IPR041662">
    <property type="entry name" value="SusD-like_2"/>
</dbReference>
<protein>
    <submittedName>
        <fullName evidence="2">SusD/RagB family nutrient-binding outer membrane lipoprotein</fullName>
    </submittedName>
</protein>
<keyword evidence="2" id="KW-0449">Lipoprotein</keyword>
<feature type="chain" id="PRO_5047061275" evidence="1">
    <location>
        <begin position="22"/>
        <end position="493"/>
    </location>
</feature>
<keyword evidence="1" id="KW-0732">Signal</keyword>
<evidence type="ECO:0000313" key="3">
    <source>
        <dbReference type="Proteomes" id="UP001168528"/>
    </source>
</evidence>
<reference evidence="2" key="1">
    <citation type="submission" date="2023-07" db="EMBL/GenBank/DDBJ databases">
        <title>The genome sequence of Rhodocytophaga aerolata KACC 12507.</title>
        <authorList>
            <person name="Zhang X."/>
        </authorList>
    </citation>
    <scope>NUCLEOTIDE SEQUENCE</scope>
    <source>
        <strain evidence="2">KACC 12507</strain>
    </source>
</reference>
<proteinExistence type="predicted"/>
<dbReference type="InterPro" id="IPR011990">
    <property type="entry name" value="TPR-like_helical_dom_sf"/>
</dbReference>
<evidence type="ECO:0000313" key="2">
    <source>
        <dbReference type="EMBL" id="MDO1445322.1"/>
    </source>
</evidence>
<dbReference type="SUPFAM" id="SSF48452">
    <property type="entry name" value="TPR-like"/>
    <property type="match status" value="1"/>
</dbReference>
<accession>A0ABT8QZP7</accession>
<organism evidence="2 3">
    <name type="scientific">Rhodocytophaga aerolata</name>
    <dbReference type="NCBI Taxonomy" id="455078"/>
    <lineage>
        <taxon>Bacteria</taxon>
        <taxon>Pseudomonadati</taxon>
        <taxon>Bacteroidota</taxon>
        <taxon>Cytophagia</taxon>
        <taxon>Cytophagales</taxon>
        <taxon>Rhodocytophagaceae</taxon>
        <taxon>Rhodocytophaga</taxon>
    </lineage>
</organism>
<gene>
    <name evidence="2" type="ORF">Q0590_03620</name>
</gene>
<sequence length="493" mass="54448">MKKLFNIGLVFSLLLYATSCGDDFLDVNVDPNNPSDAPVNLVFPTAVTSTASVVGGWYAILGGMWSQHWTQNNGSNQYKDFDSYNIQPTDLDFSFQELYTGALNDYKFVRDKAAADENWNFYLMATVMQAYTYQNLVDLYDQIPFDNALQGDEGNITPTYLAGDAVYDSLLVRIDEALGKDLEASTSLDPGNTDFVFQGDMDQWIRFANTLKLKIYLRQVYARPQVAEAGIRALYTAGAEFLTDPAAVTIFLDQPSKSNPLFESDQRQLNTTENIKASTTLFSYLQNRNDPRLDAYFIPGSSGQKSLDQGNFNAPSTVIVPASVSKVKIGATDPVYFVSVAESYFLQAEAVLRGFGTGDAQALYEAGVAAAFEQEGLDGTAFYSAGGPYEFPVAGTVEQKLEAIIMQKWVALAGTFQGIESFFEQNRTGYPRISPVAASDAAYVPGQLTYSIEGVTPGKQFPRRLLFPDTERSRNPNTPVQVPITEPVWWDRN</sequence>
<dbReference type="Pfam" id="PF12771">
    <property type="entry name" value="SusD-like_2"/>
    <property type="match status" value="1"/>
</dbReference>
<dbReference type="Gene3D" id="1.25.40.390">
    <property type="match status" value="1"/>
</dbReference>
<dbReference type="EMBL" id="JAUKPO010000001">
    <property type="protein sequence ID" value="MDO1445322.1"/>
    <property type="molecule type" value="Genomic_DNA"/>
</dbReference>